<keyword evidence="4" id="KW-0472">Membrane</keyword>
<dbReference type="Gene3D" id="1.25.40.390">
    <property type="match status" value="1"/>
</dbReference>
<evidence type="ECO:0000256" key="3">
    <source>
        <dbReference type="ARBA" id="ARBA00022729"/>
    </source>
</evidence>
<dbReference type="InterPro" id="IPR011990">
    <property type="entry name" value="TPR-like_helical_dom_sf"/>
</dbReference>
<dbReference type="Pfam" id="PF14322">
    <property type="entry name" value="SusD-like_3"/>
    <property type="match status" value="1"/>
</dbReference>
<evidence type="ECO:0000313" key="10">
    <source>
        <dbReference type="Proteomes" id="UP000546007"/>
    </source>
</evidence>
<dbReference type="GO" id="GO:0009279">
    <property type="term" value="C:cell outer membrane"/>
    <property type="evidence" value="ECO:0007669"/>
    <property type="project" value="UniProtKB-SubCell"/>
</dbReference>
<keyword evidence="3 6" id="KW-0732">Signal</keyword>
<proteinExistence type="inferred from homology"/>
<name>A0A7W6MZQ5_9BACT</name>
<accession>A0A7W6MZQ5</accession>
<comment type="similarity">
    <text evidence="2">Belongs to the SusD family.</text>
</comment>
<gene>
    <name evidence="9" type="ORF">GGR14_003099</name>
</gene>
<dbReference type="PROSITE" id="PS51257">
    <property type="entry name" value="PROKAR_LIPOPROTEIN"/>
    <property type="match status" value="1"/>
</dbReference>
<comment type="subcellular location">
    <subcellularLocation>
        <location evidence="1">Cell outer membrane</location>
    </subcellularLocation>
</comment>
<evidence type="ECO:0000256" key="6">
    <source>
        <dbReference type="SAM" id="SignalP"/>
    </source>
</evidence>
<dbReference type="GeneID" id="93103032"/>
<keyword evidence="5" id="KW-0998">Cell outer membrane</keyword>
<reference evidence="9 10" key="1">
    <citation type="submission" date="2020-08" db="EMBL/GenBank/DDBJ databases">
        <title>Genomic Encyclopedia of Type Strains, Phase IV (KMG-IV): sequencing the most valuable type-strain genomes for metagenomic binning, comparative biology and taxonomic classification.</title>
        <authorList>
            <person name="Goeker M."/>
        </authorList>
    </citation>
    <scope>NUCLEOTIDE SEQUENCE [LARGE SCALE GENOMIC DNA]</scope>
    <source>
        <strain evidence="9 10">DSM 105721</strain>
    </source>
</reference>
<dbReference type="SUPFAM" id="SSF48452">
    <property type="entry name" value="TPR-like"/>
    <property type="match status" value="1"/>
</dbReference>
<keyword evidence="10" id="KW-1185">Reference proteome</keyword>
<comment type="caution">
    <text evidence="9">The sequence shown here is derived from an EMBL/GenBank/DDBJ whole genome shotgun (WGS) entry which is preliminary data.</text>
</comment>
<organism evidence="9 10">
    <name type="scientific">Butyricimonas faecihominis</name>
    <dbReference type="NCBI Taxonomy" id="1472416"/>
    <lineage>
        <taxon>Bacteria</taxon>
        <taxon>Pseudomonadati</taxon>
        <taxon>Bacteroidota</taxon>
        <taxon>Bacteroidia</taxon>
        <taxon>Bacteroidales</taxon>
        <taxon>Odoribacteraceae</taxon>
        <taxon>Butyricimonas</taxon>
    </lineage>
</organism>
<evidence type="ECO:0000313" key="9">
    <source>
        <dbReference type="EMBL" id="MBB4027289.1"/>
    </source>
</evidence>
<evidence type="ECO:0000259" key="7">
    <source>
        <dbReference type="Pfam" id="PF07980"/>
    </source>
</evidence>
<dbReference type="InterPro" id="IPR033985">
    <property type="entry name" value="SusD-like_N"/>
</dbReference>
<dbReference type="OrthoDB" id="5694214at2"/>
<dbReference type="EMBL" id="JACIES010000009">
    <property type="protein sequence ID" value="MBB4027289.1"/>
    <property type="molecule type" value="Genomic_DNA"/>
</dbReference>
<feature type="domain" description="SusD-like N-terminal" evidence="8">
    <location>
        <begin position="74"/>
        <end position="184"/>
    </location>
</feature>
<evidence type="ECO:0000256" key="4">
    <source>
        <dbReference type="ARBA" id="ARBA00023136"/>
    </source>
</evidence>
<evidence type="ECO:0000256" key="1">
    <source>
        <dbReference type="ARBA" id="ARBA00004442"/>
    </source>
</evidence>
<feature type="signal peptide" evidence="6">
    <location>
        <begin position="1"/>
        <end position="20"/>
    </location>
</feature>
<feature type="chain" id="PRO_5030563022" description="RagB/SusD family nutrient uptake outer membrane protein" evidence="6">
    <location>
        <begin position="21"/>
        <end position="544"/>
    </location>
</feature>
<feature type="domain" description="RagB/SusD" evidence="7">
    <location>
        <begin position="300"/>
        <end position="539"/>
    </location>
</feature>
<dbReference type="Proteomes" id="UP000546007">
    <property type="component" value="Unassembled WGS sequence"/>
</dbReference>
<evidence type="ECO:0000259" key="8">
    <source>
        <dbReference type="Pfam" id="PF14322"/>
    </source>
</evidence>
<sequence length="544" mass="62779">MKKILYILLIALLASCDSLLDVEPETEVTFDNFYKTEQDLEVTLYQMQSFVWRVGGAGSHAGMGDIREVTSSLRQAWDPIKVVGSNGTGSADWTERYWVIYMANVLLDNMHNAQGNVTPERLDFYRAQAYFAKALSYFYLSRTYGEVPITRNSSSSEPYGKKPVLEVLDTVIANATRAFNILPVQGAVVDRLGAVINSKQFGSKGNACALLAHAYAWKGSMIDLLELEGDSKDCYNKSIEYAGYLIKGDVGNYTLVRDPEKLSQLFSDNEANNPESIFEYTLDMQDEYIFSTYLFGQKYIGYPQHLDYSASEHKYKKEEALIAYSTIKSMYDESDLRPQAYFYRYAYYSTDTVELMFMEDEYTEEQRQYNRDSVRDEINKITGGYAFPYRWRVGIYEKDAYNPNLLKLVAMKSNYAYWRLADIYLLRAECYVKVGEESLAKKDLNEIRSYNRAKAYPNSSGDEKGLKYAIFHERERELLMEGHRFYDVVRNGMEYINTYLEPTAFKTMTIADVKSGAIFYPIHDSAFKNNSLLRQNTYWAQYIN</sequence>
<evidence type="ECO:0000256" key="5">
    <source>
        <dbReference type="ARBA" id="ARBA00023237"/>
    </source>
</evidence>
<dbReference type="Pfam" id="PF07980">
    <property type="entry name" value="SusD_RagB"/>
    <property type="match status" value="1"/>
</dbReference>
<protein>
    <recommendedName>
        <fullName evidence="11">RagB/SusD family nutrient uptake outer membrane protein</fullName>
    </recommendedName>
</protein>
<dbReference type="InterPro" id="IPR012944">
    <property type="entry name" value="SusD_RagB_dom"/>
</dbReference>
<dbReference type="RefSeq" id="WP_124317754.1">
    <property type="nucleotide sequence ID" value="NZ_AP028155.1"/>
</dbReference>
<evidence type="ECO:0000256" key="2">
    <source>
        <dbReference type="ARBA" id="ARBA00006275"/>
    </source>
</evidence>
<evidence type="ECO:0008006" key="11">
    <source>
        <dbReference type="Google" id="ProtNLM"/>
    </source>
</evidence>
<dbReference type="AlphaFoldDB" id="A0A7W6MZQ5"/>